<evidence type="ECO:0000256" key="1">
    <source>
        <dbReference type="SAM" id="SignalP"/>
    </source>
</evidence>
<proteinExistence type="predicted"/>
<organism evidence="2 3">
    <name type="scientific">Pseudoloma neurophilia</name>
    <dbReference type="NCBI Taxonomy" id="146866"/>
    <lineage>
        <taxon>Eukaryota</taxon>
        <taxon>Fungi</taxon>
        <taxon>Fungi incertae sedis</taxon>
        <taxon>Microsporidia</taxon>
        <taxon>Pseudoloma</taxon>
    </lineage>
</organism>
<reference evidence="2 3" key="1">
    <citation type="submission" date="2015-07" db="EMBL/GenBank/DDBJ databases">
        <title>The genome of Pseudoloma neurophilia, a relevant intracellular parasite of the zebrafish.</title>
        <authorList>
            <person name="Ndikumana S."/>
            <person name="Pelin A."/>
            <person name="Sanders J."/>
            <person name="Corradi N."/>
        </authorList>
    </citation>
    <scope>NUCLEOTIDE SEQUENCE [LARGE SCALE GENOMIC DNA]</scope>
    <source>
        <strain evidence="2 3">MK1</strain>
    </source>
</reference>
<feature type="chain" id="PRO_5006398893" evidence="1">
    <location>
        <begin position="25"/>
        <end position="292"/>
    </location>
</feature>
<feature type="signal peptide" evidence="1">
    <location>
        <begin position="1"/>
        <end position="24"/>
    </location>
</feature>
<protein>
    <submittedName>
        <fullName evidence="2">Uncharacterized protein</fullName>
    </submittedName>
</protein>
<keyword evidence="3" id="KW-1185">Reference proteome</keyword>
<dbReference type="AlphaFoldDB" id="A0A0R0LRZ5"/>
<comment type="caution">
    <text evidence="2">The sequence shown here is derived from an EMBL/GenBank/DDBJ whole genome shotgun (WGS) entry which is preliminary data.</text>
</comment>
<dbReference type="Proteomes" id="UP000051530">
    <property type="component" value="Unassembled WGS sequence"/>
</dbReference>
<dbReference type="EMBL" id="LGUB01001064">
    <property type="protein sequence ID" value="KRH92269.1"/>
    <property type="molecule type" value="Genomic_DNA"/>
</dbReference>
<gene>
    <name evidence="2" type="ORF">M153_8665000909</name>
</gene>
<name>A0A0R0LRZ5_9MICR</name>
<accession>A0A0R0LRZ5</accession>
<evidence type="ECO:0000313" key="2">
    <source>
        <dbReference type="EMBL" id="KRH92269.1"/>
    </source>
</evidence>
<dbReference type="VEuPathDB" id="MicrosporidiaDB:M153_8665000909"/>
<keyword evidence="1" id="KW-0732">Signal</keyword>
<dbReference type="OrthoDB" id="2192073at2759"/>
<evidence type="ECO:0000313" key="3">
    <source>
        <dbReference type="Proteomes" id="UP000051530"/>
    </source>
</evidence>
<sequence length="292" mass="32573">MLFFILLLFFHGRLTFIKIPKSLANTLTKYKKIPNRTHGTTVIRIQVHVESAAIVALRAAMVTEFSTDLNALKTVMNFFGGIFDMVNEDIGNLGVQVRGDFSKLLIDNMPWDKTSCKEGDPLRVRTNIAQTVFSLQGASSGFKMMLLFCPELMLSPPRAVEQTMGCNTLTGIMFGELSALKDVVLDSVYKIISGGHSKPLGSASSFERGVSKNTSDCIGHTKSENGEFVRDLKAVRHLATERYILEEGKKVKEHDLMDDIYLLKAGKKQIVGYPTEDYSNDDELYTDINDKE</sequence>